<evidence type="ECO:0008006" key="4">
    <source>
        <dbReference type="Google" id="ProtNLM"/>
    </source>
</evidence>
<dbReference type="Proteomes" id="UP000507470">
    <property type="component" value="Unassembled WGS sequence"/>
</dbReference>
<reference evidence="2 3" key="1">
    <citation type="submission" date="2020-06" db="EMBL/GenBank/DDBJ databases">
        <authorList>
            <person name="Li R."/>
            <person name="Bekaert M."/>
        </authorList>
    </citation>
    <scope>NUCLEOTIDE SEQUENCE [LARGE SCALE GENOMIC DNA]</scope>
    <source>
        <strain evidence="3">wild</strain>
    </source>
</reference>
<evidence type="ECO:0000256" key="1">
    <source>
        <dbReference type="SAM" id="MobiDB-lite"/>
    </source>
</evidence>
<dbReference type="EMBL" id="CACVKT020008397">
    <property type="protein sequence ID" value="CAC5415277.1"/>
    <property type="molecule type" value="Genomic_DNA"/>
</dbReference>
<dbReference type="AlphaFoldDB" id="A0A6J8E4G7"/>
<organism evidence="2 3">
    <name type="scientific">Mytilus coruscus</name>
    <name type="common">Sea mussel</name>
    <dbReference type="NCBI Taxonomy" id="42192"/>
    <lineage>
        <taxon>Eukaryota</taxon>
        <taxon>Metazoa</taxon>
        <taxon>Spiralia</taxon>
        <taxon>Lophotrochozoa</taxon>
        <taxon>Mollusca</taxon>
        <taxon>Bivalvia</taxon>
        <taxon>Autobranchia</taxon>
        <taxon>Pteriomorphia</taxon>
        <taxon>Mytilida</taxon>
        <taxon>Mytiloidea</taxon>
        <taxon>Mytilidae</taxon>
        <taxon>Mytilinae</taxon>
        <taxon>Mytilus</taxon>
    </lineage>
</organism>
<dbReference type="PANTHER" id="PTHR33395:SF22">
    <property type="entry name" value="REVERSE TRANSCRIPTASE DOMAIN-CONTAINING PROTEIN"/>
    <property type="match status" value="1"/>
</dbReference>
<dbReference type="GO" id="GO:0031012">
    <property type="term" value="C:extracellular matrix"/>
    <property type="evidence" value="ECO:0007669"/>
    <property type="project" value="TreeGrafter"/>
</dbReference>
<gene>
    <name evidence="2" type="ORF">MCOR_47982</name>
</gene>
<feature type="compositionally biased region" description="Basic residues" evidence="1">
    <location>
        <begin position="61"/>
        <end position="72"/>
    </location>
</feature>
<sequence>MYSCMDSSNISWDCIQCGMPNFSSSLFNMSSIETSNRFSSLSEHSCMSPGEPKATSSPKKQSYKPGRKTPKHTPLRVLNINFQSIKNKKPELEEILDSVKPNMIFGTETWLDKETSSYDYFPISDYNVYRRDRPPNEKNQSHGSVLIAISKDIISDEISELQTNCENVWAEVNIANSRKLILGCYYRPPSDTGSSLEELNTSLSHWQIPSVIPGKPDNKQHQTFIDIINDHSLEQIVDKPTRGERILDLILSNAPNIKNKLELMPPIGNADHDIVFTECTISLKRNKKPAGQICQFKKANWENIKSDIQVVFQRSFLTQRKSCGLKIDIIVNREDREL</sequence>
<dbReference type="PANTHER" id="PTHR33395">
    <property type="entry name" value="TRANSCRIPTASE, PUTATIVE-RELATED-RELATED"/>
    <property type="match status" value="1"/>
</dbReference>
<dbReference type="InterPro" id="IPR036691">
    <property type="entry name" value="Endo/exonu/phosph_ase_sf"/>
</dbReference>
<dbReference type="OrthoDB" id="6152956at2759"/>
<dbReference type="SUPFAM" id="SSF56219">
    <property type="entry name" value="DNase I-like"/>
    <property type="match status" value="1"/>
</dbReference>
<dbReference type="GO" id="GO:0061343">
    <property type="term" value="P:cell adhesion involved in heart morphogenesis"/>
    <property type="evidence" value="ECO:0007669"/>
    <property type="project" value="TreeGrafter"/>
</dbReference>
<dbReference type="GO" id="GO:0007508">
    <property type="term" value="P:larval heart development"/>
    <property type="evidence" value="ECO:0007669"/>
    <property type="project" value="TreeGrafter"/>
</dbReference>
<dbReference type="Gene3D" id="3.60.10.10">
    <property type="entry name" value="Endonuclease/exonuclease/phosphatase"/>
    <property type="match status" value="1"/>
</dbReference>
<evidence type="ECO:0000313" key="2">
    <source>
        <dbReference type="EMBL" id="CAC5415277.1"/>
    </source>
</evidence>
<proteinExistence type="predicted"/>
<name>A0A6J8E4G7_MYTCO</name>
<protein>
    <recommendedName>
        <fullName evidence="4">Endonuclease/exonuclease/phosphatase domain-containing protein</fullName>
    </recommendedName>
</protein>
<feature type="region of interest" description="Disordered" evidence="1">
    <location>
        <begin position="41"/>
        <end position="72"/>
    </location>
</feature>
<accession>A0A6J8E4G7</accession>
<keyword evidence="3" id="KW-1185">Reference proteome</keyword>
<evidence type="ECO:0000313" key="3">
    <source>
        <dbReference type="Proteomes" id="UP000507470"/>
    </source>
</evidence>